<evidence type="ECO:0000256" key="4">
    <source>
        <dbReference type="ARBA" id="ARBA00023136"/>
    </source>
</evidence>
<keyword evidence="8" id="KW-1185">Reference proteome</keyword>
<organism evidence="7 8">
    <name type="scientific">Halovulum marinum</name>
    <dbReference type="NCBI Taxonomy" id="2662447"/>
    <lineage>
        <taxon>Bacteria</taxon>
        <taxon>Pseudomonadati</taxon>
        <taxon>Pseudomonadota</taxon>
        <taxon>Alphaproteobacteria</taxon>
        <taxon>Rhodobacterales</taxon>
        <taxon>Paracoccaceae</taxon>
        <taxon>Halovulum</taxon>
    </lineage>
</organism>
<feature type="transmembrane region" description="Helical" evidence="5">
    <location>
        <begin position="161"/>
        <end position="179"/>
    </location>
</feature>
<comment type="subcellular location">
    <subcellularLocation>
        <location evidence="1">Membrane</location>
        <topology evidence="1">Multi-pass membrane protein</topology>
    </subcellularLocation>
</comment>
<reference evidence="7 8" key="1">
    <citation type="submission" date="2019-10" db="EMBL/GenBank/DDBJ databases">
        <title>Cognatihalovulum marinum gen. nov. sp. nov., a new member of the family Rhodobacteraceae isolated from deep seawater of the Northwest Indian Ocean.</title>
        <authorList>
            <person name="Ruan C."/>
            <person name="Wang J."/>
            <person name="Zheng X."/>
            <person name="Song L."/>
            <person name="Zhu Y."/>
            <person name="Huang Y."/>
            <person name="Lu Z."/>
            <person name="Du W."/>
            <person name="Huang L."/>
            <person name="Dai X."/>
        </authorList>
    </citation>
    <scope>NUCLEOTIDE SEQUENCE [LARGE SCALE GENOMIC DNA]</scope>
    <source>
        <strain evidence="7 8">2CG4</strain>
    </source>
</reference>
<keyword evidence="3 5" id="KW-1133">Transmembrane helix</keyword>
<gene>
    <name evidence="7" type="ORF">GE300_08110</name>
</gene>
<feature type="domain" description="NnrU" evidence="6">
    <location>
        <begin position="3"/>
        <end position="180"/>
    </location>
</feature>
<feature type="transmembrane region" description="Helical" evidence="5">
    <location>
        <begin position="97"/>
        <end position="116"/>
    </location>
</feature>
<feature type="transmembrane region" description="Helical" evidence="5">
    <location>
        <begin position="69"/>
        <end position="90"/>
    </location>
</feature>
<feature type="transmembrane region" description="Helical" evidence="5">
    <location>
        <begin position="122"/>
        <end position="140"/>
    </location>
</feature>
<protein>
    <recommendedName>
        <fullName evidence="6">NnrU domain-containing protein</fullName>
    </recommendedName>
</protein>
<keyword evidence="4 5" id="KW-0472">Membrane</keyword>
<evidence type="ECO:0000256" key="1">
    <source>
        <dbReference type="ARBA" id="ARBA00004141"/>
    </source>
</evidence>
<feature type="transmembrane region" description="Helical" evidence="5">
    <location>
        <begin position="39"/>
        <end position="57"/>
    </location>
</feature>
<evidence type="ECO:0000313" key="7">
    <source>
        <dbReference type="EMBL" id="MSU89579.1"/>
    </source>
</evidence>
<evidence type="ECO:0000256" key="2">
    <source>
        <dbReference type="ARBA" id="ARBA00022692"/>
    </source>
</evidence>
<evidence type="ECO:0000256" key="5">
    <source>
        <dbReference type="SAM" id="Phobius"/>
    </source>
</evidence>
<proteinExistence type="predicted"/>
<dbReference type="RefSeq" id="WP_154446053.1">
    <property type="nucleotide sequence ID" value="NZ_WIND01000004.1"/>
</dbReference>
<dbReference type="InterPro" id="IPR009915">
    <property type="entry name" value="NnrU_dom"/>
</dbReference>
<dbReference type="GO" id="GO:0016020">
    <property type="term" value="C:membrane"/>
    <property type="evidence" value="ECO:0007669"/>
    <property type="project" value="UniProtKB-SubCell"/>
</dbReference>
<keyword evidence="2 5" id="KW-0812">Transmembrane</keyword>
<sequence length="187" mass="20258">MAVLVLGVALWWAAHLFKRMLPGPRALIAERLGDASKGVIALMLLLSVVLMVIGYRTSDFVPVYETPLWLRHVNNLLMFVSVVLFGMGASKGRMRSWLRHPMLTGFIVWAVAHLLVNGDLSSLILFGGLLAWALVEIPVINAAEPGWVRPAPGPAKGDVRLLLISVAVFVVIGLIHGWIGPSPFGAP</sequence>
<comment type="caution">
    <text evidence="7">The sequence shown here is derived from an EMBL/GenBank/DDBJ whole genome shotgun (WGS) entry which is preliminary data.</text>
</comment>
<evidence type="ECO:0000313" key="8">
    <source>
        <dbReference type="Proteomes" id="UP000474957"/>
    </source>
</evidence>
<evidence type="ECO:0000256" key="3">
    <source>
        <dbReference type="ARBA" id="ARBA00022989"/>
    </source>
</evidence>
<dbReference type="Proteomes" id="UP000474957">
    <property type="component" value="Unassembled WGS sequence"/>
</dbReference>
<dbReference type="EMBL" id="WIND01000004">
    <property type="protein sequence ID" value="MSU89579.1"/>
    <property type="molecule type" value="Genomic_DNA"/>
</dbReference>
<dbReference type="Pfam" id="PF07298">
    <property type="entry name" value="NnrU"/>
    <property type="match status" value="1"/>
</dbReference>
<name>A0A6L5YZY9_9RHOB</name>
<dbReference type="AlphaFoldDB" id="A0A6L5YZY9"/>
<accession>A0A6L5YZY9</accession>
<evidence type="ECO:0000259" key="6">
    <source>
        <dbReference type="Pfam" id="PF07298"/>
    </source>
</evidence>